<dbReference type="EMBL" id="JACGWK010000003">
    <property type="protein sequence ID" value="KAL0363883.1"/>
    <property type="molecule type" value="Genomic_DNA"/>
</dbReference>
<dbReference type="AlphaFoldDB" id="A0AAW2Q819"/>
<protein>
    <submittedName>
        <fullName evidence="2">Uncharacterized protein</fullName>
    </submittedName>
</protein>
<organism evidence="2">
    <name type="scientific">Sesamum angustifolium</name>
    <dbReference type="NCBI Taxonomy" id="2727405"/>
    <lineage>
        <taxon>Eukaryota</taxon>
        <taxon>Viridiplantae</taxon>
        <taxon>Streptophyta</taxon>
        <taxon>Embryophyta</taxon>
        <taxon>Tracheophyta</taxon>
        <taxon>Spermatophyta</taxon>
        <taxon>Magnoliopsida</taxon>
        <taxon>eudicotyledons</taxon>
        <taxon>Gunneridae</taxon>
        <taxon>Pentapetalae</taxon>
        <taxon>asterids</taxon>
        <taxon>lamiids</taxon>
        <taxon>Lamiales</taxon>
        <taxon>Pedaliaceae</taxon>
        <taxon>Sesamum</taxon>
    </lineage>
</organism>
<accession>A0AAW2Q819</accession>
<reference evidence="2" key="1">
    <citation type="submission" date="2020-06" db="EMBL/GenBank/DDBJ databases">
        <authorList>
            <person name="Li T."/>
            <person name="Hu X."/>
            <person name="Zhang T."/>
            <person name="Song X."/>
            <person name="Zhang H."/>
            <person name="Dai N."/>
            <person name="Sheng W."/>
            <person name="Hou X."/>
            <person name="Wei L."/>
        </authorList>
    </citation>
    <scope>NUCLEOTIDE SEQUENCE</scope>
    <source>
        <strain evidence="2">G01</strain>
        <tissue evidence="2">Leaf</tissue>
    </source>
</reference>
<feature type="non-terminal residue" evidence="2">
    <location>
        <position position="1"/>
    </location>
</feature>
<evidence type="ECO:0000313" key="2">
    <source>
        <dbReference type="EMBL" id="KAL0363883.1"/>
    </source>
</evidence>
<sequence length="85" mass="9671">ESIRFVKETFPGDDPLESTSRRMGPGSFRFPSGWRWSLRQVATAACRLIYKEPREEEVGGNQGEGSSHKEEEREVPQSPADWGFL</sequence>
<proteinExistence type="predicted"/>
<feature type="region of interest" description="Disordered" evidence="1">
    <location>
        <begin position="1"/>
        <end position="24"/>
    </location>
</feature>
<gene>
    <name evidence="2" type="ORF">Sangu_0485900</name>
</gene>
<evidence type="ECO:0000256" key="1">
    <source>
        <dbReference type="SAM" id="MobiDB-lite"/>
    </source>
</evidence>
<reference evidence="2" key="2">
    <citation type="journal article" date="2024" name="Plant">
        <title>Genomic evolution and insights into agronomic trait innovations of Sesamum species.</title>
        <authorList>
            <person name="Miao H."/>
            <person name="Wang L."/>
            <person name="Qu L."/>
            <person name="Liu H."/>
            <person name="Sun Y."/>
            <person name="Le M."/>
            <person name="Wang Q."/>
            <person name="Wei S."/>
            <person name="Zheng Y."/>
            <person name="Lin W."/>
            <person name="Duan Y."/>
            <person name="Cao H."/>
            <person name="Xiong S."/>
            <person name="Wang X."/>
            <person name="Wei L."/>
            <person name="Li C."/>
            <person name="Ma Q."/>
            <person name="Ju M."/>
            <person name="Zhao R."/>
            <person name="Li G."/>
            <person name="Mu C."/>
            <person name="Tian Q."/>
            <person name="Mei H."/>
            <person name="Zhang T."/>
            <person name="Gao T."/>
            <person name="Zhang H."/>
        </authorList>
    </citation>
    <scope>NUCLEOTIDE SEQUENCE</scope>
    <source>
        <strain evidence="2">G01</strain>
    </source>
</reference>
<feature type="region of interest" description="Disordered" evidence="1">
    <location>
        <begin position="52"/>
        <end position="85"/>
    </location>
</feature>
<feature type="compositionally biased region" description="Basic and acidic residues" evidence="1">
    <location>
        <begin position="66"/>
        <end position="75"/>
    </location>
</feature>
<comment type="caution">
    <text evidence="2">The sequence shown here is derived from an EMBL/GenBank/DDBJ whole genome shotgun (WGS) entry which is preliminary data.</text>
</comment>
<name>A0AAW2Q819_9LAMI</name>